<evidence type="ECO:0000313" key="1">
    <source>
        <dbReference type="EMBL" id="VDN38385.1"/>
    </source>
</evidence>
<accession>A0A3P7N758</accession>
<dbReference type="AlphaFoldDB" id="A0A3P7N758"/>
<reference evidence="1 2" key="1">
    <citation type="submission" date="2018-11" db="EMBL/GenBank/DDBJ databases">
        <authorList>
            <consortium name="Pathogen Informatics"/>
        </authorList>
    </citation>
    <scope>NUCLEOTIDE SEQUENCE [LARGE SCALE GENOMIC DNA]</scope>
</reference>
<proteinExistence type="predicted"/>
<sequence>MEAVLSLPEDIHKAQRQCLKHHLLLDPRQFRNQCHHHPHRVEEDTLAPLLHPVVDIRSLEVVTSKDISCAIGLSSGK</sequence>
<dbReference type="Proteomes" id="UP000271889">
    <property type="component" value="Unassembled WGS sequence"/>
</dbReference>
<dbReference type="EMBL" id="UYRV01134294">
    <property type="protein sequence ID" value="VDN38385.1"/>
    <property type="molecule type" value="Genomic_DNA"/>
</dbReference>
<protein>
    <submittedName>
        <fullName evidence="1">Uncharacterized protein</fullName>
    </submittedName>
</protein>
<evidence type="ECO:0000313" key="2">
    <source>
        <dbReference type="Proteomes" id="UP000271889"/>
    </source>
</evidence>
<organism evidence="1 2">
    <name type="scientific">Cylicostephanus goldi</name>
    <name type="common">Nematode worm</name>
    <dbReference type="NCBI Taxonomy" id="71465"/>
    <lineage>
        <taxon>Eukaryota</taxon>
        <taxon>Metazoa</taxon>
        <taxon>Ecdysozoa</taxon>
        <taxon>Nematoda</taxon>
        <taxon>Chromadorea</taxon>
        <taxon>Rhabditida</taxon>
        <taxon>Rhabditina</taxon>
        <taxon>Rhabditomorpha</taxon>
        <taxon>Strongyloidea</taxon>
        <taxon>Strongylidae</taxon>
        <taxon>Cylicostephanus</taxon>
    </lineage>
</organism>
<name>A0A3P7N758_CYLGO</name>
<keyword evidence="2" id="KW-1185">Reference proteome</keyword>
<gene>
    <name evidence="1" type="ORF">CGOC_LOCUS13716</name>
</gene>